<proteinExistence type="predicted"/>
<protein>
    <recommendedName>
        <fullName evidence="3">AIG2-like family protein</fullName>
    </recommendedName>
</protein>
<dbReference type="RefSeq" id="WP_096602797.1">
    <property type="nucleotide sequence ID" value="NZ_OBEN01000008.1"/>
</dbReference>
<accession>A0A285P1J0</accession>
<dbReference type="OrthoDB" id="8538589at2"/>
<evidence type="ECO:0000313" key="2">
    <source>
        <dbReference type="Proteomes" id="UP000218627"/>
    </source>
</evidence>
<dbReference type="EMBL" id="OBEN01000008">
    <property type="protein sequence ID" value="SNZ15604.1"/>
    <property type="molecule type" value="Genomic_DNA"/>
</dbReference>
<evidence type="ECO:0008006" key="3">
    <source>
        <dbReference type="Google" id="ProtNLM"/>
    </source>
</evidence>
<sequence>MDYLVYAVYGSNLLKERFLAYIKGGEFEGREYSGCMDKTEPEDLGWRIVPYRLYFAKRSPRWDNRGVAFLSCEEEPNPEYHTVVRLWKIKQSQFECIWDQEGRGFYHKKLTLGEIDGMKIVTITGCHYQERNEPSERYLNVIRRGLKETTGWDDEKIEDYLRRFI</sequence>
<name>A0A285P1J0_9AQUI</name>
<reference evidence="2" key="1">
    <citation type="submission" date="2017-09" db="EMBL/GenBank/DDBJ databases">
        <authorList>
            <person name="Varghese N."/>
            <person name="Submissions S."/>
        </authorList>
    </citation>
    <scope>NUCLEOTIDE SEQUENCE [LARGE SCALE GENOMIC DNA]</scope>
    <source>
        <strain evidence="2">DSM 2913</strain>
    </source>
</reference>
<dbReference type="Gene3D" id="3.10.490.10">
    <property type="entry name" value="Gamma-glutamyl cyclotransferase-like"/>
    <property type="match status" value="1"/>
</dbReference>
<dbReference type="Proteomes" id="UP000218627">
    <property type="component" value="Unassembled WGS sequence"/>
</dbReference>
<organism evidence="1 2">
    <name type="scientific">Hydrogenobacter hydrogenophilus</name>
    <dbReference type="NCBI Taxonomy" id="35835"/>
    <lineage>
        <taxon>Bacteria</taxon>
        <taxon>Pseudomonadati</taxon>
        <taxon>Aquificota</taxon>
        <taxon>Aquificia</taxon>
        <taxon>Aquificales</taxon>
        <taxon>Aquificaceae</taxon>
        <taxon>Hydrogenobacter</taxon>
    </lineage>
</organism>
<gene>
    <name evidence="1" type="ORF">SAMN06265353_1412</name>
</gene>
<evidence type="ECO:0000313" key="1">
    <source>
        <dbReference type="EMBL" id="SNZ15604.1"/>
    </source>
</evidence>
<dbReference type="AlphaFoldDB" id="A0A285P1J0"/>
<keyword evidence="2" id="KW-1185">Reference proteome</keyword>